<evidence type="ECO:0008006" key="4">
    <source>
        <dbReference type="Google" id="ProtNLM"/>
    </source>
</evidence>
<keyword evidence="3" id="KW-1185">Reference proteome</keyword>
<dbReference type="Pfam" id="PF12276">
    <property type="entry name" value="DUF3617"/>
    <property type="match status" value="1"/>
</dbReference>
<organism evidence="2 3">
    <name type="scientific">Methylocystis iwaonis</name>
    <dbReference type="NCBI Taxonomy" id="2885079"/>
    <lineage>
        <taxon>Bacteria</taxon>
        <taxon>Pseudomonadati</taxon>
        <taxon>Pseudomonadota</taxon>
        <taxon>Alphaproteobacteria</taxon>
        <taxon>Hyphomicrobiales</taxon>
        <taxon>Methylocystaceae</taxon>
        <taxon>Methylocystis</taxon>
    </lineage>
</organism>
<sequence>MLKSPLLSPSLFALVMSLSGSVGEAPPTGAAQTELPTRAPGLWRITTVSPEIGMQTNDVCIAEGDSVIGPRASGCARPSVSHAGDQVIVTVECVAGGRREVESFLFTGDFKSWYRAQSKMSSGAIRSGFTIDAKLLRTNCQP</sequence>
<feature type="chain" id="PRO_5047316130" description="DUF3617 family protein" evidence="1">
    <location>
        <begin position="25"/>
        <end position="142"/>
    </location>
</feature>
<proteinExistence type="predicted"/>
<keyword evidence="2" id="KW-0614">Plasmid</keyword>
<evidence type="ECO:0000313" key="3">
    <source>
        <dbReference type="Proteomes" id="UP001317629"/>
    </source>
</evidence>
<geneLocation type="plasmid" evidence="2 3">
    <name>pSS37A-Re-1</name>
</geneLocation>
<dbReference type="InterPro" id="IPR022061">
    <property type="entry name" value="DUF3617"/>
</dbReference>
<protein>
    <recommendedName>
        <fullName evidence="4">DUF3617 family protein</fullName>
    </recommendedName>
</protein>
<reference evidence="2 3" key="1">
    <citation type="journal article" date="2023" name="Int. J. Syst. Evol. Microbiol.">
        <title>Methylocystis iwaonis sp. nov., a type II methane-oxidizing bacterium from surface soil of a rice paddy field in Japan, and emended description of the genus Methylocystis (ex Whittenbury et al. 1970) Bowman et al. 1993.</title>
        <authorList>
            <person name="Kaise H."/>
            <person name="Sawadogo J.B."/>
            <person name="Alam M.S."/>
            <person name="Ueno C."/>
            <person name="Dianou D."/>
            <person name="Shinjo R."/>
            <person name="Asakawa S."/>
        </authorList>
    </citation>
    <scope>NUCLEOTIDE SEQUENCE [LARGE SCALE GENOMIC DNA]</scope>
    <source>
        <strain evidence="2 3">SS37A-Re</strain>
    </source>
</reference>
<dbReference type="Proteomes" id="UP001317629">
    <property type="component" value="Plasmid pSS37A-Re-1"/>
</dbReference>
<gene>
    <name evidence="2" type="ORF">SS37A_37940</name>
</gene>
<name>A0ABM8EE28_9HYPH</name>
<evidence type="ECO:0000313" key="2">
    <source>
        <dbReference type="EMBL" id="BDV36264.1"/>
    </source>
</evidence>
<evidence type="ECO:0000256" key="1">
    <source>
        <dbReference type="SAM" id="SignalP"/>
    </source>
</evidence>
<dbReference type="RefSeq" id="WP_281932235.1">
    <property type="nucleotide sequence ID" value="NZ_AP027143.1"/>
</dbReference>
<feature type="signal peptide" evidence="1">
    <location>
        <begin position="1"/>
        <end position="24"/>
    </location>
</feature>
<keyword evidence="1" id="KW-0732">Signal</keyword>
<dbReference type="EMBL" id="AP027143">
    <property type="protein sequence ID" value="BDV36264.1"/>
    <property type="molecule type" value="Genomic_DNA"/>
</dbReference>
<accession>A0ABM8EE28</accession>